<name>A0A1H2LQR4_9ACTN</name>
<evidence type="ECO:0000256" key="1">
    <source>
        <dbReference type="ARBA" id="ARBA00006479"/>
    </source>
</evidence>
<sequence length="320" mass="32749">MTASERDLLVAGVDVGGTNIEVGLVDDRHEVHGRAKAPTPTGGPDEVLDTISRLIASLDADPVAVGVGIPGVVHEGAVLTVPNLAGWHERFDLVASLQERIDLPIALGNDANVGLLGEWLAGAARGARNVLGLWMGTGVGGGLILDGRPFNGARGAAGEIGHVVVLAGGALCTCGRRGCAEAYAGRRSMRGVASAMVDAGWTTSLFDIRDDEDKSSLTSKVWARALDEDDALATKLFDTAVETLGVAVGSAINLLDLEVVVVGGGLAEKLGSDLADRIAAAAEPWMLRPSPDLRFVVSELEDDAGVVGAASLARAAIVTG</sequence>
<keyword evidence="3" id="KW-1185">Reference proteome</keyword>
<gene>
    <name evidence="2" type="ORF">SAMN04488544_0670</name>
</gene>
<dbReference type="STRING" id="546874.SAMN04488544_0670"/>
<dbReference type="GO" id="GO:0016301">
    <property type="term" value="F:kinase activity"/>
    <property type="evidence" value="ECO:0007669"/>
    <property type="project" value="UniProtKB-KW"/>
</dbReference>
<dbReference type="PROSITE" id="PS01125">
    <property type="entry name" value="ROK"/>
    <property type="match status" value="1"/>
</dbReference>
<dbReference type="Pfam" id="PF00480">
    <property type="entry name" value="ROK"/>
    <property type="match status" value="1"/>
</dbReference>
<dbReference type="Proteomes" id="UP000198825">
    <property type="component" value="Chromosome I"/>
</dbReference>
<dbReference type="CDD" id="cd23763">
    <property type="entry name" value="ASKHA_ATPase_ROK"/>
    <property type="match status" value="1"/>
</dbReference>
<keyword evidence="2" id="KW-0418">Kinase</keyword>
<accession>A0A1H2LQR4</accession>
<dbReference type="PANTHER" id="PTHR18964:SF149">
    <property type="entry name" value="BIFUNCTIONAL UDP-N-ACETYLGLUCOSAMINE 2-EPIMERASE_N-ACETYLMANNOSAMINE KINASE"/>
    <property type="match status" value="1"/>
</dbReference>
<dbReference type="EMBL" id="LT629799">
    <property type="protein sequence ID" value="SDU83350.1"/>
    <property type="molecule type" value="Genomic_DNA"/>
</dbReference>
<dbReference type="SUPFAM" id="SSF53067">
    <property type="entry name" value="Actin-like ATPase domain"/>
    <property type="match status" value="1"/>
</dbReference>
<dbReference type="AlphaFoldDB" id="A0A1H2LQR4"/>
<evidence type="ECO:0000313" key="3">
    <source>
        <dbReference type="Proteomes" id="UP000198825"/>
    </source>
</evidence>
<comment type="similarity">
    <text evidence="1">Belongs to the ROK (NagC/XylR) family.</text>
</comment>
<dbReference type="PANTHER" id="PTHR18964">
    <property type="entry name" value="ROK (REPRESSOR, ORF, KINASE) FAMILY"/>
    <property type="match status" value="1"/>
</dbReference>
<dbReference type="RefSeq" id="WP_091073240.1">
    <property type="nucleotide sequence ID" value="NZ_LT629799.1"/>
</dbReference>
<evidence type="ECO:0000313" key="2">
    <source>
        <dbReference type="EMBL" id="SDU83350.1"/>
    </source>
</evidence>
<reference evidence="3" key="1">
    <citation type="submission" date="2016-10" db="EMBL/GenBank/DDBJ databases">
        <authorList>
            <person name="Varghese N."/>
            <person name="Submissions S."/>
        </authorList>
    </citation>
    <scope>NUCLEOTIDE SEQUENCE [LARGE SCALE GENOMIC DNA]</scope>
    <source>
        <strain evidence="3">DSM 21743</strain>
    </source>
</reference>
<dbReference type="Gene3D" id="3.30.420.40">
    <property type="match status" value="2"/>
</dbReference>
<organism evidence="2 3">
    <name type="scientific">Microlunatus sagamiharensis</name>
    <dbReference type="NCBI Taxonomy" id="546874"/>
    <lineage>
        <taxon>Bacteria</taxon>
        <taxon>Bacillati</taxon>
        <taxon>Actinomycetota</taxon>
        <taxon>Actinomycetes</taxon>
        <taxon>Propionibacteriales</taxon>
        <taxon>Propionibacteriaceae</taxon>
        <taxon>Microlunatus</taxon>
    </lineage>
</organism>
<protein>
    <submittedName>
        <fullName evidence="2">Glucokinase</fullName>
    </submittedName>
</protein>
<keyword evidence="2" id="KW-0808">Transferase</keyword>
<dbReference type="InterPro" id="IPR000600">
    <property type="entry name" value="ROK"/>
</dbReference>
<dbReference type="InterPro" id="IPR049874">
    <property type="entry name" value="ROK_cs"/>
</dbReference>
<proteinExistence type="inferred from homology"/>
<dbReference type="OrthoDB" id="3189808at2"/>
<dbReference type="InterPro" id="IPR043129">
    <property type="entry name" value="ATPase_NBD"/>
</dbReference>